<feature type="compositionally biased region" description="Low complexity" evidence="1">
    <location>
        <begin position="212"/>
        <end position="228"/>
    </location>
</feature>
<dbReference type="Proteomes" id="UP000076967">
    <property type="component" value="Unassembled WGS sequence"/>
</dbReference>
<feature type="region of interest" description="Disordered" evidence="1">
    <location>
        <begin position="207"/>
        <end position="277"/>
    </location>
</feature>
<accession>A0A168LHI3</accession>
<evidence type="ECO:0000256" key="1">
    <source>
        <dbReference type="SAM" id="MobiDB-lite"/>
    </source>
</evidence>
<name>A0A168LHI3_9BACL</name>
<evidence type="ECO:0000313" key="2">
    <source>
        <dbReference type="EMBL" id="OAB43401.1"/>
    </source>
</evidence>
<dbReference type="RefSeq" id="WP_068531822.1">
    <property type="nucleotide sequence ID" value="NZ_LVJH01000015.1"/>
</dbReference>
<evidence type="ECO:0000313" key="3">
    <source>
        <dbReference type="Proteomes" id="UP000076967"/>
    </source>
</evidence>
<gene>
    <name evidence="2" type="ORF">PGLA_09165</name>
</gene>
<dbReference type="EMBL" id="LVJH01000015">
    <property type="protein sequence ID" value="OAB43401.1"/>
    <property type="molecule type" value="Genomic_DNA"/>
</dbReference>
<keyword evidence="3" id="KW-1185">Reference proteome</keyword>
<dbReference type="STRING" id="494026.PGLA_09165"/>
<dbReference type="OrthoDB" id="2351076at2"/>
<protein>
    <submittedName>
        <fullName evidence="2">Uncharacterized protein</fullName>
    </submittedName>
</protein>
<dbReference type="AlphaFoldDB" id="A0A168LHI3"/>
<feature type="compositionally biased region" description="Low complexity" evidence="1">
    <location>
        <begin position="238"/>
        <end position="257"/>
    </location>
</feature>
<organism evidence="2 3">
    <name type="scientific">Paenibacillus glacialis</name>
    <dbReference type="NCBI Taxonomy" id="494026"/>
    <lineage>
        <taxon>Bacteria</taxon>
        <taxon>Bacillati</taxon>
        <taxon>Bacillota</taxon>
        <taxon>Bacilli</taxon>
        <taxon>Bacillales</taxon>
        <taxon>Paenibacillaceae</taxon>
        <taxon>Paenibacillus</taxon>
    </lineage>
</organism>
<proteinExistence type="predicted"/>
<reference evidence="2 3" key="1">
    <citation type="submission" date="2016-03" db="EMBL/GenBank/DDBJ databases">
        <title>Draft genome sequence of Paenibacillus glacialis DSM 22343.</title>
        <authorList>
            <person name="Shin S.-K."/>
            <person name="Yi H."/>
        </authorList>
    </citation>
    <scope>NUCLEOTIDE SEQUENCE [LARGE SCALE GENOMIC DNA]</scope>
    <source>
        <strain evidence="2 3">DSM 22343</strain>
    </source>
</reference>
<comment type="caution">
    <text evidence="2">The sequence shown here is derived from an EMBL/GenBank/DDBJ whole genome shotgun (WGS) entry which is preliminary data.</text>
</comment>
<sequence>MNIGSLIRGLLGDSKPGDIKQLDVKTGQVVRGVVLSVSDDGQEAEIQIQGVKVHAKLETPLQQGQATMLQVQSPDEGGMMVLKPLSESSSTSLTAKSMGDVLTAVGLTDTKANREMIQTLQASGVPLTKENATLFKAILMEKPAGVPSEQWLQSAAIAFQRGLPMTGESVRGLQQAVFGPPLHQLLSGLSEQLTLLANHAGEALQSKGMTESQVTVGTTQVSGTTGTQDTAGKTGSIVGAQVAQGSQGAQASTGTSSEAPGKGVATQGTASGTAASSGAAATPLQPLLAKLQDILQQLRGTQLPANSPSQGSTVAVLPATASPSGGGNITGVAAPVADSLSGVVTPPASATAAAPGGTAAVVPPAATQTAASMAEAPVGASRQPAPTQGEAPWVGRMLKLLGAEHEQQALRGGVTPQAQQVPQGATAAGNMPLGNTAAAVPLLQPQPTPTAGNGAPTVPHAGVTAPSTSATTPTVNLPVATQEQVTQPTSDAPLAHIAKGTPEAMLRGVNAISTLPGNIISQEVIGLNQDSLKGLLLEMLDRTDLPPTLKEAAQQLVQHMTGQQLLLNTDRTAPFAQVTMFIPLNGQDGQETASVHIQARRGKKGELDASNCRLWFDLDMKHLGSTLVDVRVVDKIVSLKIHNDHEWMTSLIEDRRDEISQAIHSIGYQLLSLKSEPLPIPTVAKVDGKQGSVTSEYTPPTYKGVDMRI</sequence>
<feature type="compositionally biased region" description="Low complexity" evidence="1">
    <location>
        <begin position="268"/>
        <end position="277"/>
    </location>
</feature>